<evidence type="ECO:0000313" key="5">
    <source>
        <dbReference type="Proteomes" id="UP000260363"/>
    </source>
</evidence>
<comment type="similarity">
    <text evidence="1">Belongs to the AB hydrolase superfamily. AB hydrolase 2 family.</text>
</comment>
<dbReference type="InterPro" id="IPR050565">
    <property type="entry name" value="LYPA1-2/EST-like"/>
</dbReference>
<dbReference type="Pfam" id="PF02230">
    <property type="entry name" value="Abhydrolase_2"/>
    <property type="match status" value="1"/>
</dbReference>
<dbReference type="Gene3D" id="3.40.50.1820">
    <property type="entry name" value="alpha/beta hydrolase"/>
    <property type="match status" value="1"/>
</dbReference>
<dbReference type="InterPro" id="IPR003140">
    <property type="entry name" value="PLipase/COase/thioEstase"/>
</dbReference>
<gene>
    <name evidence="4" type="ORF">BD36_02175</name>
</gene>
<feature type="domain" description="Phospholipase/carboxylesterase/thioesterase" evidence="3">
    <location>
        <begin position="13"/>
        <end position="235"/>
    </location>
</feature>
<organism evidence="4 5">
    <name type="scientific">Chlamydia muridarum</name>
    <dbReference type="NCBI Taxonomy" id="83560"/>
    <lineage>
        <taxon>Bacteria</taxon>
        <taxon>Pseudomonadati</taxon>
        <taxon>Chlamydiota</taxon>
        <taxon>Chlamydiia</taxon>
        <taxon>Chlamydiales</taxon>
        <taxon>Chlamydiaceae</taxon>
        <taxon>Chlamydia/Chlamydophila group</taxon>
        <taxon>Chlamydia</taxon>
    </lineage>
</organism>
<keyword evidence="2 4" id="KW-0378">Hydrolase</keyword>
<dbReference type="SUPFAM" id="SSF53474">
    <property type="entry name" value="alpha/beta-Hydrolases"/>
    <property type="match status" value="1"/>
</dbReference>
<dbReference type="Proteomes" id="UP000260363">
    <property type="component" value="Chromosome"/>
</dbReference>
<dbReference type="GeneID" id="1245764"/>
<dbReference type="RefSeq" id="WP_010230395.1">
    <property type="nucleotide sequence ID" value="NZ_CP007217.1"/>
</dbReference>
<evidence type="ECO:0000259" key="3">
    <source>
        <dbReference type="Pfam" id="PF02230"/>
    </source>
</evidence>
<evidence type="ECO:0000256" key="2">
    <source>
        <dbReference type="ARBA" id="ARBA00022801"/>
    </source>
</evidence>
<dbReference type="PATRIC" id="fig|83560.10.peg.418"/>
<proteinExistence type="inferred from homology"/>
<dbReference type="GO" id="GO:0016787">
    <property type="term" value="F:hydrolase activity"/>
    <property type="evidence" value="ECO:0007669"/>
    <property type="project" value="UniProtKB-KW"/>
</dbReference>
<accession>A0A069ZZQ4</accession>
<dbReference type="STRING" id="83560.NC80_02030"/>
<name>A0A069ZZQ4_CHLMR</name>
<dbReference type="PANTHER" id="PTHR10655">
    <property type="entry name" value="LYSOPHOSPHOLIPASE-RELATED"/>
    <property type="match status" value="1"/>
</dbReference>
<dbReference type="InterPro" id="IPR029058">
    <property type="entry name" value="AB_hydrolase_fold"/>
</dbReference>
<dbReference type="PANTHER" id="PTHR10655:SF17">
    <property type="entry name" value="LYSOPHOSPHOLIPASE-LIKE PROTEIN 1"/>
    <property type="match status" value="1"/>
</dbReference>
<sequence length="239" mass="26669">MGYSFFRRKLAGVEFIESPGDPEAPVVIFCHGYGASADNLTFFPSVCVCGSLRPTWIFPHGIEKLPYELGGGRAWFPLDTKLFETLISSQEVTPDTDRLYQQLLDVDFEKPKQALEGLIQELGKPRSEVIIGGFSQGAMMTTHLMLSSRIPYKGALICSGAAVPNQSWKENILLCGKTPYIQCHGYEDPILPYFLGERLHKILSPSLSGEFVSFHGGHEIPVVMMQKIQESITLWNQQI</sequence>
<dbReference type="KEGG" id="cmm:NC80_02030"/>
<dbReference type="KEGG" id="cmx:DNC_02050"/>
<dbReference type="AlphaFoldDB" id="A0A069ZZQ4"/>
<protein>
    <submittedName>
        <fullName evidence="4">Hydrolase</fullName>
    </submittedName>
</protein>
<dbReference type="KEGG" id="cmg:NC81_02045"/>
<evidence type="ECO:0000256" key="1">
    <source>
        <dbReference type="ARBA" id="ARBA00006499"/>
    </source>
</evidence>
<dbReference type="EMBL" id="CP007217">
    <property type="protein sequence ID" value="AJR10489.1"/>
    <property type="molecule type" value="Genomic_DNA"/>
</dbReference>
<reference evidence="4 5" key="1">
    <citation type="submission" date="2014-02" db="EMBL/GenBank/DDBJ databases">
        <authorList>
            <person name="Chen C."/>
            <person name="Conrad T.A."/>
            <person name="Zhou Z."/>
            <person name="Lai Z."/>
            <person name="Zhong G."/>
        </authorList>
    </citation>
    <scope>NUCLEOTIDE SEQUENCE [LARGE SCALE GENOMIC DNA]</scope>
    <source>
        <strain evidence="4 5">Nigg3-28</strain>
    </source>
</reference>
<evidence type="ECO:0000313" key="4">
    <source>
        <dbReference type="EMBL" id="AJR10489.1"/>
    </source>
</evidence>
<dbReference type="OMA" id="RAWWMID"/>